<dbReference type="PANTHER" id="PTHR38790">
    <property type="entry name" value="2EXR DOMAIN-CONTAINING PROTEIN-RELATED"/>
    <property type="match status" value="1"/>
</dbReference>
<dbReference type="PANTHER" id="PTHR38790:SF4">
    <property type="entry name" value="2EXR DOMAIN-CONTAINING PROTEIN"/>
    <property type="match status" value="1"/>
</dbReference>
<evidence type="ECO:0000313" key="3">
    <source>
        <dbReference type="Proteomes" id="UP000235371"/>
    </source>
</evidence>
<dbReference type="AlphaFoldDB" id="A0A2J6TFH4"/>
<keyword evidence="3" id="KW-1185">Reference proteome</keyword>
<proteinExistence type="predicted"/>
<accession>A0A2J6TFH4</accession>
<gene>
    <name evidence="2" type="ORF">K444DRAFT_662704</name>
</gene>
<sequence length="291" mass="33950">MKTYDSFCMFAAIQDKQETLPALPLFFQLPRELRDAIYEHHIEDQVSTPGYSRSVFDRKRCGACRKDELVYWTARKHSFTLLLVNRQLMHELQQTLVKKEFTLHFYCACHLLSFLKRPKLYPIQQELTSLYFHWRGETSGYPPAPQDAIAKLQTLPALTHLTIRITESLPLPESQRAHFLEWSRPSPSDFCSAVADAIGFNELVSLRGLEDVRLIDVDYFVGAAHDFSQDILGLKECLESHLKREKPPGYDEKPRIRTPYEPSNKHPDLQWVGWREESTERALEDRSSLRR</sequence>
<evidence type="ECO:0000256" key="1">
    <source>
        <dbReference type="SAM" id="MobiDB-lite"/>
    </source>
</evidence>
<dbReference type="GeneID" id="36594809"/>
<evidence type="ECO:0000313" key="2">
    <source>
        <dbReference type="EMBL" id="PMD61698.1"/>
    </source>
</evidence>
<feature type="compositionally biased region" description="Basic and acidic residues" evidence="1">
    <location>
        <begin position="244"/>
        <end position="255"/>
    </location>
</feature>
<dbReference type="OrthoDB" id="3556882at2759"/>
<name>A0A2J6TFH4_9HELO</name>
<protein>
    <submittedName>
        <fullName evidence="2">Uncharacterized protein</fullName>
    </submittedName>
</protein>
<reference evidence="2 3" key="1">
    <citation type="submission" date="2016-04" db="EMBL/GenBank/DDBJ databases">
        <title>A degradative enzymes factory behind the ericoid mycorrhizal symbiosis.</title>
        <authorList>
            <consortium name="DOE Joint Genome Institute"/>
            <person name="Martino E."/>
            <person name="Morin E."/>
            <person name="Grelet G."/>
            <person name="Kuo A."/>
            <person name="Kohler A."/>
            <person name="Daghino S."/>
            <person name="Barry K."/>
            <person name="Choi C."/>
            <person name="Cichocki N."/>
            <person name="Clum A."/>
            <person name="Copeland A."/>
            <person name="Hainaut M."/>
            <person name="Haridas S."/>
            <person name="Labutti K."/>
            <person name="Lindquist E."/>
            <person name="Lipzen A."/>
            <person name="Khouja H.-R."/>
            <person name="Murat C."/>
            <person name="Ohm R."/>
            <person name="Olson A."/>
            <person name="Spatafora J."/>
            <person name="Veneault-Fourrey C."/>
            <person name="Henrissat B."/>
            <person name="Grigoriev I."/>
            <person name="Martin F."/>
            <person name="Perotto S."/>
        </authorList>
    </citation>
    <scope>NUCLEOTIDE SEQUENCE [LARGE SCALE GENOMIC DNA]</scope>
    <source>
        <strain evidence="2 3">E</strain>
    </source>
</reference>
<feature type="region of interest" description="Disordered" evidence="1">
    <location>
        <begin position="244"/>
        <end position="271"/>
    </location>
</feature>
<dbReference type="InParanoid" id="A0A2J6TFH4"/>
<dbReference type="Proteomes" id="UP000235371">
    <property type="component" value="Unassembled WGS sequence"/>
</dbReference>
<dbReference type="EMBL" id="KZ613786">
    <property type="protein sequence ID" value="PMD61698.1"/>
    <property type="molecule type" value="Genomic_DNA"/>
</dbReference>
<dbReference type="RefSeq" id="XP_024738602.1">
    <property type="nucleotide sequence ID" value="XM_024886732.1"/>
</dbReference>
<organism evidence="2 3">
    <name type="scientific">Hyaloscypha bicolor E</name>
    <dbReference type="NCBI Taxonomy" id="1095630"/>
    <lineage>
        <taxon>Eukaryota</taxon>
        <taxon>Fungi</taxon>
        <taxon>Dikarya</taxon>
        <taxon>Ascomycota</taxon>
        <taxon>Pezizomycotina</taxon>
        <taxon>Leotiomycetes</taxon>
        <taxon>Helotiales</taxon>
        <taxon>Hyaloscyphaceae</taxon>
        <taxon>Hyaloscypha</taxon>
        <taxon>Hyaloscypha bicolor</taxon>
    </lineage>
</organism>